<protein>
    <submittedName>
        <fullName evidence="2">Uncharacterized protein</fullName>
    </submittedName>
</protein>
<sequence length="187" mass="20674">MAGWIQTWATHLTRQPDLFVTEKALVFGNLETFDVERGIEDRLWGPAPIQHRNEDTDDTTDNAQVEAALAAMGIETADFFVLDDDGADLEELPTTEGDTAAPKPPRRGLLTATTKKTAGRLMMHAEVLDEPHLEFGGGARHIDPRFGLTAYGPADLNAPRRAHRDPDRPGRPRRPAGWAHGQRRGPR</sequence>
<dbReference type="AlphaFoldDB" id="A0A1C3NXS0"/>
<feature type="region of interest" description="Disordered" evidence="1">
    <location>
        <begin position="89"/>
        <end position="108"/>
    </location>
</feature>
<evidence type="ECO:0000313" key="3">
    <source>
        <dbReference type="Proteomes" id="UP000199013"/>
    </source>
</evidence>
<proteinExistence type="predicted"/>
<evidence type="ECO:0000313" key="2">
    <source>
        <dbReference type="EMBL" id="SBW22369.1"/>
    </source>
</evidence>
<accession>A0A1C3NXS0</accession>
<dbReference type="EMBL" id="FLUV01001055">
    <property type="protein sequence ID" value="SBW22369.1"/>
    <property type="molecule type" value="Genomic_DNA"/>
</dbReference>
<keyword evidence="3" id="KW-1185">Reference proteome</keyword>
<feature type="region of interest" description="Disordered" evidence="1">
    <location>
        <begin position="146"/>
        <end position="187"/>
    </location>
</feature>
<reference evidence="3" key="1">
    <citation type="submission" date="2016-02" db="EMBL/GenBank/DDBJ databases">
        <authorList>
            <person name="Wibberg D."/>
        </authorList>
    </citation>
    <scope>NUCLEOTIDE SEQUENCE [LARGE SCALE GENOMIC DNA]</scope>
</reference>
<name>A0A1C3NXS0_9ACTN</name>
<gene>
    <name evidence="2" type="ORF">FDG2_2526</name>
</gene>
<organism evidence="2 3">
    <name type="scientific">Candidatus Protofrankia californiensis</name>
    <dbReference type="NCBI Taxonomy" id="1839754"/>
    <lineage>
        <taxon>Bacteria</taxon>
        <taxon>Bacillati</taxon>
        <taxon>Actinomycetota</taxon>
        <taxon>Actinomycetes</taxon>
        <taxon>Frankiales</taxon>
        <taxon>Frankiaceae</taxon>
        <taxon>Protofrankia</taxon>
    </lineage>
</organism>
<evidence type="ECO:0000256" key="1">
    <source>
        <dbReference type="SAM" id="MobiDB-lite"/>
    </source>
</evidence>
<dbReference type="Proteomes" id="UP000199013">
    <property type="component" value="Unassembled WGS sequence"/>
</dbReference>